<evidence type="ECO:0000259" key="2">
    <source>
        <dbReference type="Pfam" id="PF09084"/>
    </source>
</evidence>
<accession>A0A7G9WFV2</accession>
<organism evidence="3 4">
    <name type="scientific">Caproicibacterium amylolyticum</name>
    <dbReference type="NCBI Taxonomy" id="2766537"/>
    <lineage>
        <taxon>Bacteria</taxon>
        <taxon>Bacillati</taxon>
        <taxon>Bacillota</taxon>
        <taxon>Clostridia</taxon>
        <taxon>Eubacteriales</taxon>
        <taxon>Oscillospiraceae</taxon>
        <taxon>Caproicibacterium</taxon>
    </lineage>
</organism>
<keyword evidence="4" id="KW-1185">Reference proteome</keyword>
<keyword evidence="1" id="KW-0732">Signal</keyword>
<dbReference type="Proteomes" id="UP000516046">
    <property type="component" value="Chromosome"/>
</dbReference>
<evidence type="ECO:0000256" key="1">
    <source>
        <dbReference type="SAM" id="SignalP"/>
    </source>
</evidence>
<dbReference type="SUPFAM" id="SSF53850">
    <property type="entry name" value="Periplasmic binding protein-like II"/>
    <property type="match status" value="1"/>
</dbReference>
<protein>
    <submittedName>
        <fullName evidence="3">ABC transporter substrate-binding protein</fullName>
    </submittedName>
</protein>
<dbReference type="InterPro" id="IPR027939">
    <property type="entry name" value="NMT1/THI5"/>
</dbReference>
<dbReference type="KEGG" id="caml:H6X83_11575"/>
<dbReference type="GO" id="GO:0009228">
    <property type="term" value="P:thiamine biosynthetic process"/>
    <property type="evidence" value="ECO:0007669"/>
    <property type="project" value="InterPro"/>
</dbReference>
<dbReference type="RefSeq" id="WP_212506636.1">
    <property type="nucleotide sequence ID" value="NZ_CP060696.1"/>
</dbReference>
<dbReference type="EMBL" id="CP060696">
    <property type="protein sequence ID" value="QNO17564.1"/>
    <property type="molecule type" value="Genomic_DNA"/>
</dbReference>
<feature type="chain" id="PRO_5039723480" evidence="1">
    <location>
        <begin position="28"/>
        <end position="354"/>
    </location>
</feature>
<dbReference type="Gene3D" id="3.40.190.10">
    <property type="entry name" value="Periplasmic binding protein-like II"/>
    <property type="match status" value="2"/>
</dbReference>
<gene>
    <name evidence="3" type="ORF">H6X83_11575</name>
</gene>
<dbReference type="Pfam" id="PF09084">
    <property type="entry name" value="NMT1"/>
    <property type="match status" value="1"/>
</dbReference>
<proteinExistence type="predicted"/>
<feature type="signal peptide" evidence="1">
    <location>
        <begin position="1"/>
        <end position="27"/>
    </location>
</feature>
<feature type="domain" description="SsuA/THI5-like" evidence="2">
    <location>
        <begin position="65"/>
        <end position="280"/>
    </location>
</feature>
<dbReference type="PANTHER" id="PTHR31528">
    <property type="entry name" value="4-AMINO-5-HYDROXYMETHYL-2-METHYLPYRIMIDINE PHOSPHATE SYNTHASE THI11-RELATED"/>
    <property type="match status" value="1"/>
</dbReference>
<dbReference type="AlphaFoldDB" id="A0A7G9WFV2"/>
<name>A0A7G9WFV2_9FIRM</name>
<dbReference type="InterPro" id="IPR015168">
    <property type="entry name" value="SsuA/THI5"/>
</dbReference>
<dbReference type="PROSITE" id="PS51257">
    <property type="entry name" value="PROKAR_LIPOPROTEIN"/>
    <property type="match status" value="1"/>
</dbReference>
<reference evidence="3 4" key="1">
    <citation type="submission" date="2020-08" db="EMBL/GenBank/DDBJ databases">
        <authorList>
            <person name="Ren C."/>
            <person name="Gu Y."/>
            <person name="Xu Y."/>
        </authorList>
    </citation>
    <scope>NUCLEOTIDE SEQUENCE [LARGE SCALE GENOMIC DNA]</scope>
    <source>
        <strain evidence="3 4">LBM18003</strain>
    </source>
</reference>
<evidence type="ECO:0000313" key="4">
    <source>
        <dbReference type="Proteomes" id="UP000516046"/>
    </source>
</evidence>
<evidence type="ECO:0000313" key="3">
    <source>
        <dbReference type="EMBL" id="QNO17564.1"/>
    </source>
</evidence>
<sequence>MKKNQIWRTVTAAVLAAAMAAAMTACGGAGSASSAGGNTASSKAASNTASGKLEKVKFVLDYTPNTNHTGIYVAQALGYFKDEGLEVEIEQPPESGTAALVGSGNAQFGVGFQDTDMASALTSKTPLPITAVAALIQHNTSGIASVKSKNITRPKEMTGRSYATWDTPVEKGMIKHVIEKDGGDYSKVKMVPSGDNSIVQIQTNADTAWIYYAWDGIAAEVQNVPLNFFTFKDIDPVLDCYTPVLIANNGFLKKEPETAKKFLKAAKKGYEYAIDKPDEAAKLLIQQVPDLKSSEKLVTKSQKWLKDQYKAEVKQWGYIDASRWNAFYKWLYDNKLISKEIPAGTGFSNDYLAQ</sequence>
<dbReference type="PANTHER" id="PTHR31528:SF3">
    <property type="entry name" value="THIAMINE BIOSYNTHESIS PROTEIN HI_0357-RELATED"/>
    <property type="match status" value="1"/>
</dbReference>